<dbReference type="AlphaFoldDB" id="A6G6P8"/>
<dbReference type="InterPro" id="IPR011990">
    <property type="entry name" value="TPR-like_helical_dom_sf"/>
</dbReference>
<gene>
    <name evidence="3" type="ORF">PPSIR1_33459</name>
</gene>
<dbReference type="Proteomes" id="UP000005801">
    <property type="component" value="Unassembled WGS sequence"/>
</dbReference>
<dbReference type="eggNOG" id="COG0790">
    <property type="taxonomic scope" value="Bacteria"/>
</dbReference>
<name>A6G6P8_9BACT</name>
<dbReference type="SUPFAM" id="SSF81901">
    <property type="entry name" value="HCP-like"/>
    <property type="match status" value="2"/>
</dbReference>
<dbReference type="SMART" id="SM00671">
    <property type="entry name" value="SEL1"/>
    <property type="match status" value="2"/>
</dbReference>
<proteinExistence type="inferred from homology"/>
<comment type="caution">
    <text evidence="3">The sequence shown here is derived from an EMBL/GenBank/DDBJ whole genome shotgun (WGS) entry which is preliminary data.</text>
</comment>
<evidence type="ECO:0000256" key="2">
    <source>
        <dbReference type="ARBA" id="ARBA00022737"/>
    </source>
</evidence>
<evidence type="ECO:0000313" key="3">
    <source>
        <dbReference type="EMBL" id="EDM78525.1"/>
    </source>
</evidence>
<dbReference type="RefSeq" id="WP_006972397.1">
    <property type="nucleotide sequence ID" value="NZ_ABCS01000030.1"/>
</dbReference>
<dbReference type="InterPro" id="IPR006597">
    <property type="entry name" value="Sel1-like"/>
</dbReference>
<accession>A6G6P8</accession>
<keyword evidence="2" id="KW-0677">Repeat</keyword>
<dbReference type="InterPro" id="IPR040239">
    <property type="entry name" value="HcpB-like"/>
</dbReference>
<keyword evidence="4" id="KW-1185">Reference proteome</keyword>
<reference evidence="3 4" key="1">
    <citation type="submission" date="2007-06" db="EMBL/GenBank/DDBJ databases">
        <authorList>
            <person name="Shimkets L."/>
            <person name="Ferriera S."/>
            <person name="Johnson J."/>
            <person name="Kravitz S."/>
            <person name="Beeson K."/>
            <person name="Sutton G."/>
            <person name="Rogers Y.-H."/>
            <person name="Friedman R."/>
            <person name="Frazier M."/>
            <person name="Venter J.C."/>
        </authorList>
    </citation>
    <scope>NUCLEOTIDE SEQUENCE [LARGE SCALE GENOMIC DNA]</scope>
    <source>
        <strain evidence="3 4">SIR-1</strain>
    </source>
</reference>
<dbReference type="STRING" id="391625.PPSIR1_33459"/>
<dbReference type="OrthoDB" id="5483576at2"/>
<evidence type="ECO:0000313" key="4">
    <source>
        <dbReference type="Proteomes" id="UP000005801"/>
    </source>
</evidence>
<protein>
    <submittedName>
        <fullName evidence="3">Uncharacterized protein</fullName>
    </submittedName>
</protein>
<dbReference type="PANTHER" id="PTHR13891:SF1">
    <property type="entry name" value="CYTOCHROME C OXIDASE ASSEMBLY FACTOR 7"/>
    <property type="match status" value="1"/>
</dbReference>
<dbReference type="PANTHER" id="PTHR13891">
    <property type="entry name" value="CYTOCHROME C OXIDASE ASSEMBLY FACTOR 7"/>
    <property type="match status" value="1"/>
</dbReference>
<sequence>MLAPRALLATALALSVTPTLGCRTTRASEAADVVDSDYKGAPLPVELSKARDAADLCPERAACKEAVGDWIARCEDAEPEDDDGEVGEACFVAGFMSRIVAGPAYQGDAAGLAAQILAMHDRACQRGHADGCAWASSLRLFSGDDLDKAVRDAETGCAAGSGAACSMLGRALLRDEATRERGEATLAEMCSRDFGQACGDLAHLYRAGTYLRESINDAVHYAERGCALEDGSSCAAFAALVYNFESLADLGPRALDAAGLACERGHATSCATASVLYDLHRDDPAVEGWDDDRMIATLDWGCTELEGPSACVLLGILHESGLGESLPANYQRAAELHQWACEHGDDEGCLRFGVVLSNSSDQNQAEFGRRLVVELCKEGYGPACVLLPPEMR</sequence>
<comment type="similarity">
    <text evidence="1">Belongs to the hcp beta-lactamase family.</text>
</comment>
<organism evidence="3 4">
    <name type="scientific">Plesiocystis pacifica SIR-1</name>
    <dbReference type="NCBI Taxonomy" id="391625"/>
    <lineage>
        <taxon>Bacteria</taxon>
        <taxon>Pseudomonadati</taxon>
        <taxon>Myxococcota</taxon>
        <taxon>Polyangia</taxon>
        <taxon>Nannocystales</taxon>
        <taxon>Nannocystaceae</taxon>
        <taxon>Plesiocystis</taxon>
    </lineage>
</organism>
<dbReference type="EMBL" id="ABCS01000030">
    <property type="protein sequence ID" value="EDM78525.1"/>
    <property type="molecule type" value="Genomic_DNA"/>
</dbReference>
<evidence type="ECO:0000256" key="1">
    <source>
        <dbReference type="ARBA" id="ARBA00008486"/>
    </source>
</evidence>
<dbReference type="Gene3D" id="1.25.40.10">
    <property type="entry name" value="Tetratricopeptide repeat domain"/>
    <property type="match status" value="2"/>
</dbReference>